<dbReference type="InterPro" id="IPR036397">
    <property type="entry name" value="RNaseH_sf"/>
</dbReference>
<comment type="caution">
    <text evidence="1">The sequence shown here is derived from an EMBL/GenBank/DDBJ whole genome shotgun (WGS) entry which is preliminary data.</text>
</comment>
<accession>A0A9Q3J4J8</accession>
<sequence length="72" mass="8326">MMKSQINNLYQPQTMDELRAAIQAAWDGIAPDVFNKHLLSMAHRMQMVVQHLIRTTMEISITFSYNRSNSSL</sequence>
<protein>
    <submittedName>
        <fullName evidence="1">Uncharacterized protein</fullName>
    </submittedName>
</protein>
<dbReference type="Gene3D" id="3.30.420.10">
    <property type="entry name" value="Ribonuclease H-like superfamily/Ribonuclease H"/>
    <property type="match status" value="1"/>
</dbReference>
<dbReference type="OrthoDB" id="2753252at2759"/>
<evidence type="ECO:0000313" key="1">
    <source>
        <dbReference type="EMBL" id="MBW0555190.1"/>
    </source>
</evidence>
<dbReference type="EMBL" id="AVOT02062099">
    <property type="protein sequence ID" value="MBW0555190.1"/>
    <property type="molecule type" value="Genomic_DNA"/>
</dbReference>
<keyword evidence="2" id="KW-1185">Reference proteome</keyword>
<dbReference type="AlphaFoldDB" id="A0A9Q3J4J8"/>
<evidence type="ECO:0000313" key="2">
    <source>
        <dbReference type="Proteomes" id="UP000765509"/>
    </source>
</evidence>
<dbReference type="Proteomes" id="UP000765509">
    <property type="component" value="Unassembled WGS sequence"/>
</dbReference>
<reference evidence="1" key="1">
    <citation type="submission" date="2021-03" db="EMBL/GenBank/DDBJ databases">
        <title>Draft genome sequence of rust myrtle Austropuccinia psidii MF-1, a brazilian biotype.</title>
        <authorList>
            <person name="Quecine M.C."/>
            <person name="Pachon D.M.R."/>
            <person name="Bonatelli M.L."/>
            <person name="Correr F.H."/>
            <person name="Franceschini L.M."/>
            <person name="Leite T.F."/>
            <person name="Margarido G.R.A."/>
            <person name="Almeida C.A."/>
            <person name="Ferrarezi J.A."/>
            <person name="Labate C.A."/>
        </authorList>
    </citation>
    <scope>NUCLEOTIDE SEQUENCE</scope>
    <source>
        <strain evidence="1">MF-1</strain>
    </source>
</reference>
<proteinExistence type="predicted"/>
<name>A0A9Q3J4J8_9BASI</name>
<gene>
    <name evidence="1" type="ORF">O181_094905</name>
</gene>
<dbReference type="GO" id="GO:0003676">
    <property type="term" value="F:nucleic acid binding"/>
    <property type="evidence" value="ECO:0007669"/>
    <property type="project" value="InterPro"/>
</dbReference>
<organism evidence="1 2">
    <name type="scientific">Austropuccinia psidii MF-1</name>
    <dbReference type="NCBI Taxonomy" id="1389203"/>
    <lineage>
        <taxon>Eukaryota</taxon>
        <taxon>Fungi</taxon>
        <taxon>Dikarya</taxon>
        <taxon>Basidiomycota</taxon>
        <taxon>Pucciniomycotina</taxon>
        <taxon>Pucciniomycetes</taxon>
        <taxon>Pucciniales</taxon>
        <taxon>Sphaerophragmiaceae</taxon>
        <taxon>Austropuccinia</taxon>
    </lineage>
</organism>